<reference evidence="2" key="1">
    <citation type="submission" date="2024-10" db="EMBL/GenBank/DDBJ databases">
        <authorList>
            <person name="Ryan C."/>
        </authorList>
    </citation>
    <scope>NUCLEOTIDE SEQUENCE [LARGE SCALE GENOMIC DNA]</scope>
</reference>
<sequence>MEPDGEKRSPNGPKVVHLDFESFSKVEATPPPEDPDDQEYKEHVAFWEGILGVHPRHWTWTADQVSECYRRLIEVDVLRNAAKYRQEDYDYCKRIQELNKTSSPFLFTTVDILPRSPSPRCFHTWHREFRMTNTTPTSVGSMRFTQPGGAYEYTSSQLLQFFSMKFAGDFSHGQRMSIYGFVAVRDDVDQLRNYIFNRPREHAQEITPDSPDLLLIPPTRGISAPYDVIVEYSLKVKGNGGDDTDDEVFVDGCFMFREDSGCDTALRKVRLFGPVGPLDIHFVTMKWAVEATVEVKVKRAMPGYSLSMVAASTCGSEEEITLYDRSASCPVAMEPKGGSGLSSSVVAVAHAVVAVEVGCYLKLRFEIGRDEEAEAGRGLGRHARKSSHELLFTAQRHGSSKGAVVMGRMFKVAAKVTWSTMGLPFLLIFDSNKRGLLGDPDGPCLV</sequence>
<evidence type="ECO:0000313" key="2">
    <source>
        <dbReference type="EMBL" id="CAM0153121.1"/>
    </source>
</evidence>
<organism evidence="2 3">
    <name type="scientific">Urochloa decumbens</name>
    <dbReference type="NCBI Taxonomy" id="240449"/>
    <lineage>
        <taxon>Eukaryota</taxon>
        <taxon>Viridiplantae</taxon>
        <taxon>Streptophyta</taxon>
        <taxon>Embryophyta</taxon>
        <taxon>Tracheophyta</taxon>
        <taxon>Spermatophyta</taxon>
        <taxon>Magnoliopsida</taxon>
        <taxon>Liliopsida</taxon>
        <taxon>Poales</taxon>
        <taxon>Poaceae</taxon>
        <taxon>PACMAD clade</taxon>
        <taxon>Panicoideae</taxon>
        <taxon>Panicodae</taxon>
        <taxon>Paniceae</taxon>
        <taxon>Melinidinae</taxon>
        <taxon>Urochloa</taxon>
    </lineage>
</organism>
<dbReference type="PANTHER" id="PTHR33065:SF145">
    <property type="entry name" value="OS05G0506400 PROTEIN"/>
    <property type="match status" value="1"/>
</dbReference>
<dbReference type="Pfam" id="PF20241">
    <property type="entry name" value="DUF6598"/>
    <property type="match status" value="1"/>
</dbReference>
<dbReference type="AlphaFoldDB" id="A0ABC9HHD8"/>
<dbReference type="EMBL" id="CAXIPR030007060">
    <property type="protein sequence ID" value="CAM0153121.1"/>
    <property type="molecule type" value="Genomic_DNA"/>
</dbReference>
<evidence type="ECO:0000259" key="1">
    <source>
        <dbReference type="Pfam" id="PF20241"/>
    </source>
</evidence>
<keyword evidence="3" id="KW-1185">Reference proteome</keyword>
<dbReference type="InterPro" id="IPR046533">
    <property type="entry name" value="DUF6598"/>
</dbReference>
<protein>
    <recommendedName>
        <fullName evidence="1">DUF6598 domain-containing protein</fullName>
    </recommendedName>
</protein>
<comment type="caution">
    <text evidence="2">The sequence shown here is derived from an EMBL/GenBank/DDBJ whole genome shotgun (WGS) entry which is preliminary data.</text>
</comment>
<evidence type="ECO:0000313" key="3">
    <source>
        <dbReference type="Proteomes" id="UP001497457"/>
    </source>
</evidence>
<name>A0ABC9HHD8_9POAL</name>
<dbReference type="PANTHER" id="PTHR33065">
    <property type="entry name" value="OS07G0486400 PROTEIN"/>
    <property type="match status" value="1"/>
</dbReference>
<accession>A0ABC9HHD8</accession>
<feature type="domain" description="DUF6598" evidence="1">
    <location>
        <begin position="158"/>
        <end position="407"/>
    </location>
</feature>
<dbReference type="Proteomes" id="UP001497457">
    <property type="component" value="Unassembled WGS sequence"/>
</dbReference>
<gene>
    <name evidence="2" type="ORF">URODEC1_LOCUS125873</name>
</gene>
<proteinExistence type="predicted"/>